<gene>
    <name evidence="1" type="ORF">HYALB_00010348</name>
</gene>
<dbReference type="AlphaFoldDB" id="A0A9N9PZV3"/>
<name>A0A9N9PZV3_9HELO</name>
<keyword evidence="2" id="KW-1185">Reference proteome</keyword>
<reference evidence="1" key="1">
    <citation type="submission" date="2021-07" db="EMBL/GenBank/DDBJ databases">
        <authorList>
            <person name="Durling M."/>
        </authorList>
    </citation>
    <scope>NUCLEOTIDE SEQUENCE</scope>
</reference>
<sequence>MRGLFEKIYPNSYLLRFGFVPDKREVRRHDRSGILGQRKMPFGAAHLIDRGKWIGSIGQIRLIGNETASDGEEMV</sequence>
<accession>A0A9N9PZV3</accession>
<evidence type="ECO:0000313" key="2">
    <source>
        <dbReference type="Proteomes" id="UP000701801"/>
    </source>
</evidence>
<organism evidence="1 2">
    <name type="scientific">Hymenoscyphus albidus</name>
    <dbReference type="NCBI Taxonomy" id="595503"/>
    <lineage>
        <taxon>Eukaryota</taxon>
        <taxon>Fungi</taxon>
        <taxon>Dikarya</taxon>
        <taxon>Ascomycota</taxon>
        <taxon>Pezizomycotina</taxon>
        <taxon>Leotiomycetes</taxon>
        <taxon>Helotiales</taxon>
        <taxon>Helotiaceae</taxon>
        <taxon>Hymenoscyphus</taxon>
    </lineage>
</organism>
<protein>
    <submittedName>
        <fullName evidence="1">Uncharacterized protein</fullName>
    </submittedName>
</protein>
<proteinExistence type="predicted"/>
<dbReference type="EMBL" id="CAJVRM010000098">
    <property type="protein sequence ID" value="CAG8974280.1"/>
    <property type="molecule type" value="Genomic_DNA"/>
</dbReference>
<comment type="caution">
    <text evidence="1">The sequence shown here is derived from an EMBL/GenBank/DDBJ whole genome shotgun (WGS) entry which is preliminary data.</text>
</comment>
<dbReference type="Proteomes" id="UP000701801">
    <property type="component" value="Unassembled WGS sequence"/>
</dbReference>
<evidence type="ECO:0000313" key="1">
    <source>
        <dbReference type="EMBL" id="CAG8974280.1"/>
    </source>
</evidence>